<evidence type="ECO:0000313" key="2">
    <source>
        <dbReference type="EMBL" id="SIS78909.1"/>
    </source>
</evidence>
<accession>A0A1N7LYR6</accession>
<organism evidence="2 3">
    <name type="scientific">Gemmobacter megaterium</name>
    <dbReference type="NCBI Taxonomy" id="1086013"/>
    <lineage>
        <taxon>Bacteria</taxon>
        <taxon>Pseudomonadati</taxon>
        <taxon>Pseudomonadota</taxon>
        <taxon>Alphaproteobacteria</taxon>
        <taxon>Rhodobacterales</taxon>
        <taxon>Paracoccaceae</taxon>
        <taxon>Gemmobacter</taxon>
    </lineage>
</organism>
<dbReference type="Proteomes" id="UP000186141">
    <property type="component" value="Unassembled WGS sequence"/>
</dbReference>
<keyword evidence="3" id="KW-1185">Reference proteome</keyword>
<dbReference type="InterPro" id="IPR025870">
    <property type="entry name" value="Glyoxalase-like_dom"/>
</dbReference>
<dbReference type="RefSeq" id="WP_076529473.1">
    <property type="nucleotide sequence ID" value="NZ_BMEH01000002.1"/>
</dbReference>
<dbReference type="InterPro" id="IPR029068">
    <property type="entry name" value="Glyas_Bleomycin-R_OHBP_Dase"/>
</dbReference>
<sequence>MLWLDHVAVACTGLETGVTAAENALGVALAPGGEHVAMGTHNRLLSLGAGEYLEVIAINPTAPPPGRPRWFDLDRFAGPPRLASWVCACDDMATALAACPAGVGRPMELARGDLRWQMAVPDDGRLPFDGVFPALIRWDGSAHPAPRLPDHGVRLTGLRLSHPEADALRQTLAALIADPRLVVTQGAPGLSATFSTPQGERRL</sequence>
<dbReference type="Pfam" id="PF13468">
    <property type="entry name" value="Glyoxalase_3"/>
    <property type="match status" value="1"/>
</dbReference>
<dbReference type="OrthoDB" id="8451710at2"/>
<reference evidence="2 3" key="1">
    <citation type="submission" date="2017-01" db="EMBL/GenBank/DDBJ databases">
        <authorList>
            <person name="Mah S.A."/>
            <person name="Swanson W.J."/>
            <person name="Moy G.W."/>
            <person name="Vacquier V.D."/>
        </authorList>
    </citation>
    <scope>NUCLEOTIDE SEQUENCE [LARGE SCALE GENOMIC DNA]</scope>
    <source>
        <strain evidence="2 3">DSM 26375</strain>
    </source>
</reference>
<evidence type="ECO:0000259" key="1">
    <source>
        <dbReference type="Pfam" id="PF13468"/>
    </source>
</evidence>
<evidence type="ECO:0000313" key="3">
    <source>
        <dbReference type="Proteomes" id="UP000186141"/>
    </source>
</evidence>
<name>A0A1N7LYR6_9RHOB</name>
<proteinExistence type="predicted"/>
<feature type="domain" description="Glyoxalase-like" evidence="1">
    <location>
        <begin position="4"/>
        <end position="175"/>
    </location>
</feature>
<dbReference type="AlphaFoldDB" id="A0A1N7LYR6"/>
<protein>
    <submittedName>
        <fullName evidence="2">Glyoxalase-like domain-containing protein</fullName>
    </submittedName>
</protein>
<dbReference type="Gene3D" id="3.10.180.10">
    <property type="entry name" value="2,3-Dihydroxybiphenyl 1,2-Dioxygenase, domain 1"/>
    <property type="match status" value="1"/>
</dbReference>
<dbReference type="EMBL" id="FTOT01000002">
    <property type="protein sequence ID" value="SIS78909.1"/>
    <property type="molecule type" value="Genomic_DNA"/>
</dbReference>
<gene>
    <name evidence="2" type="ORF">SAMN05421774_102267</name>
</gene>
<dbReference type="STRING" id="1086013.SAMN05421774_102267"/>